<reference evidence="5" key="1">
    <citation type="submission" date="2014-12" db="EMBL/GenBank/DDBJ databases">
        <title>Complete genome sequence of a multi-drug resistant Klebsiella pneumoniae.</title>
        <authorList>
            <person name="Hua X."/>
            <person name="Chen Q."/>
            <person name="Li X."/>
            <person name="Feng Y."/>
            <person name="Ruan Z."/>
            <person name="Yu Y."/>
        </authorList>
    </citation>
    <scope>NUCLEOTIDE SEQUENCE [LARGE SCALE GENOMIC DNA]</scope>
    <source>
        <strain evidence="5">5.12</strain>
    </source>
</reference>
<dbReference type="SUPFAM" id="SSF51735">
    <property type="entry name" value="NAD(P)-binding Rossmann-fold domains"/>
    <property type="match status" value="1"/>
</dbReference>
<protein>
    <submittedName>
        <fullName evidence="4">SDR family oxidoreductase</fullName>
    </submittedName>
</protein>
<dbReference type="GO" id="GO:0016491">
    <property type="term" value="F:oxidoreductase activity"/>
    <property type="evidence" value="ECO:0007669"/>
    <property type="project" value="UniProtKB-KW"/>
</dbReference>
<keyword evidence="2" id="KW-0560">Oxidoreductase</keyword>
<dbReference type="OrthoDB" id="9787298at2"/>
<evidence type="ECO:0000256" key="3">
    <source>
        <dbReference type="ARBA" id="ARBA00023027"/>
    </source>
</evidence>
<dbReference type="PRINTS" id="PR00081">
    <property type="entry name" value="GDHRDH"/>
</dbReference>
<sequence length="242" mass="25815">MLRLKNKKVLITAAAQGIGRASAELFHQQGAQVIATDVNMPLLKTTQVAEHHYLDVTDLDNIHQLQAQIGNVDILFNCAGVVQNGGIMDCSEDDWAACLALNVTSVYRLCQAFIPGMLAQKTGSIINMASVASSITGVGNRFSYGASKAAVIGMTKAMAAEFVANNIRVNAICPGTIESPSLEQRMAANGDYEASRKAFVQRQPMGRLGQPIEVAQLALYLASDESSFTTGQVHVVDGGWTI</sequence>
<organism evidence="4 5">
    <name type="scientific">Alteromonas pelagimontana</name>
    <dbReference type="NCBI Taxonomy" id="1858656"/>
    <lineage>
        <taxon>Bacteria</taxon>
        <taxon>Pseudomonadati</taxon>
        <taxon>Pseudomonadota</taxon>
        <taxon>Gammaproteobacteria</taxon>
        <taxon>Alteromonadales</taxon>
        <taxon>Alteromonadaceae</taxon>
        <taxon>Alteromonas/Salinimonas group</taxon>
        <taxon>Alteromonas</taxon>
    </lineage>
</organism>
<dbReference type="InterPro" id="IPR020904">
    <property type="entry name" value="Sc_DH/Rdtase_CS"/>
</dbReference>
<comment type="similarity">
    <text evidence="1">Belongs to the short-chain dehydrogenases/reductases (SDR) family.</text>
</comment>
<dbReference type="PANTHER" id="PTHR43477">
    <property type="entry name" value="DIHYDROANTICAPSIN 7-DEHYDROGENASE"/>
    <property type="match status" value="1"/>
</dbReference>
<evidence type="ECO:0000256" key="2">
    <source>
        <dbReference type="ARBA" id="ARBA00023002"/>
    </source>
</evidence>
<gene>
    <name evidence="4" type="ORF">CA267_016700</name>
</gene>
<evidence type="ECO:0000313" key="5">
    <source>
        <dbReference type="Proteomes" id="UP000219285"/>
    </source>
</evidence>
<dbReference type="InterPro" id="IPR051122">
    <property type="entry name" value="SDR_DHRS6-like"/>
</dbReference>
<name>A0A6M4MGR8_9ALTE</name>
<dbReference type="AlphaFoldDB" id="A0A6M4MGR8"/>
<dbReference type="PANTHER" id="PTHR43477:SF4">
    <property type="entry name" value="DEHYDROGENASE_REDUCTASE SDR FAMILY MEMBER 6"/>
    <property type="match status" value="1"/>
</dbReference>
<reference evidence="4 5" key="2">
    <citation type="submission" date="2020-04" db="EMBL/GenBank/DDBJ databases">
        <title>Complete genome sequence of Alteromonas pelagimontana 5.12T.</title>
        <authorList>
            <person name="Sinha R.K."/>
            <person name="Krishnan K.P."/>
            <person name="Kurian J.P."/>
        </authorList>
    </citation>
    <scope>NUCLEOTIDE SEQUENCE [LARGE SCALE GENOMIC DNA]</scope>
    <source>
        <strain evidence="4 5">5.12</strain>
    </source>
</reference>
<dbReference type="KEGG" id="apel:CA267_016700"/>
<dbReference type="FunFam" id="3.40.50.720:FF:000084">
    <property type="entry name" value="Short-chain dehydrogenase reductase"/>
    <property type="match status" value="1"/>
</dbReference>
<dbReference type="RefSeq" id="WP_075609733.1">
    <property type="nucleotide sequence ID" value="NZ_CP052766.1"/>
</dbReference>
<keyword evidence="3" id="KW-0520">NAD</keyword>
<evidence type="ECO:0000313" key="4">
    <source>
        <dbReference type="EMBL" id="QJR82273.1"/>
    </source>
</evidence>
<accession>A0A6M4MGR8</accession>
<proteinExistence type="inferred from homology"/>
<dbReference type="EMBL" id="CP052766">
    <property type="protein sequence ID" value="QJR82273.1"/>
    <property type="molecule type" value="Genomic_DNA"/>
</dbReference>
<dbReference type="PROSITE" id="PS00061">
    <property type="entry name" value="ADH_SHORT"/>
    <property type="match status" value="1"/>
</dbReference>
<dbReference type="InterPro" id="IPR036291">
    <property type="entry name" value="NAD(P)-bd_dom_sf"/>
</dbReference>
<dbReference type="Proteomes" id="UP000219285">
    <property type="component" value="Chromosome"/>
</dbReference>
<keyword evidence="5" id="KW-1185">Reference proteome</keyword>
<dbReference type="Gene3D" id="3.40.50.720">
    <property type="entry name" value="NAD(P)-binding Rossmann-like Domain"/>
    <property type="match status" value="1"/>
</dbReference>
<evidence type="ECO:0000256" key="1">
    <source>
        <dbReference type="ARBA" id="ARBA00006484"/>
    </source>
</evidence>
<dbReference type="Pfam" id="PF13561">
    <property type="entry name" value="adh_short_C2"/>
    <property type="match status" value="1"/>
</dbReference>
<dbReference type="InterPro" id="IPR002347">
    <property type="entry name" value="SDR_fam"/>
</dbReference>
<dbReference type="PRINTS" id="PR00080">
    <property type="entry name" value="SDRFAMILY"/>
</dbReference>